<gene>
    <name evidence="3" type="ORF">OFUS_LOCUS24071</name>
</gene>
<comment type="caution">
    <text evidence="3">The sequence shown here is derived from an EMBL/GenBank/DDBJ whole genome shotgun (WGS) entry which is preliminary data.</text>
</comment>
<evidence type="ECO:0000256" key="1">
    <source>
        <dbReference type="SAM" id="MobiDB-lite"/>
    </source>
</evidence>
<dbReference type="InterPro" id="IPR016186">
    <property type="entry name" value="C-type_lectin-like/link_sf"/>
</dbReference>
<sequence>MLWYIFLVLYATCSIETANGDFVTPCNSGEPRNCACSLADASLPWEPVSDACFKGCLHNIDYNEITWQEAMEFCRSKGGELVRWNSQQCYDDIEGWLNCQNYNDSKRFWSSGGADIELDQIGNAKTNKKNWAAIIDGQVKYYGADPTMGDVSVITVESGEDKIILHHKSNGVLVPENQPPQSNKMYICQTFCDSERDVGPPPPLPPPPGGVAGDDPLPPSDYPVDCSLNVLPNPICGNIYTYCYDQNCHLCDKHTNAGCADPLKPMCTLQNDGDFAGQYLCSSGPVLECPVAPATCTCNMVSLTTGLNWDPISDFCFEGCMMKIESTHATWDEAFDSCLTMGGNLVRWNSQECFHDIQSWLRCQGYNDSRRFWSAGGFNMTLDSEGNFQAKDKYWKAMIKQNVGFYKTLSMGNVVLEVHNATADKVVLHFKGNQNLHIANQPPNANLMYICMAPCDPVGPPPPPPPPPPGGGGNDPPQLPPVDCSIIPNCPTHAPYCYEGTCHVCNVTNHDGCNDPNKPFCKLNETTNWLMCGDPHFVESITGSDIPVCYTLFGRAGRHYKLLEYETTIITGIFADSKDLNFAHFLGALTITAGGNTIHFTGLHIKINGVRHEWGAAPSVALEQGNADVIFNNNRQVTFISATSGIEVGVSRRGSRMGSNSRLDLKFTIPKALSGAKGIMGDMKSGTVTTEDNQMGTLTVNGAVADVHIGYVKFGPPGIKCWELDGFKSDIHLKLLADNLHHNVI</sequence>
<dbReference type="InterPro" id="IPR016187">
    <property type="entry name" value="CTDL_fold"/>
</dbReference>
<evidence type="ECO:0000313" key="4">
    <source>
        <dbReference type="Proteomes" id="UP000749559"/>
    </source>
</evidence>
<dbReference type="Gene3D" id="3.10.100.10">
    <property type="entry name" value="Mannose-Binding Protein A, subunit A"/>
    <property type="match status" value="2"/>
</dbReference>
<protein>
    <recommendedName>
        <fullName evidence="5">C-type lectin domain-containing protein</fullName>
    </recommendedName>
</protein>
<name>A0A8S4Q0K6_OWEFU</name>
<accession>A0A8S4Q0K6</accession>
<keyword evidence="4" id="KW-1185">Reference proteome</keyword>
<dbReference type="EMBL" id="CAIIXF020000011">
    <property type="protein sequence ID" value="CAH1800143.1"/>
    <property type="molecule type" value="Genomic_DNA"/>
</dbReference>
<proteinExistence type="predicted"/>
<reference evidence="3" key="1">
    <citation type="submission" date="2022-03" db="EMBL/GenBank/DDBJ databases">
        <authorList>
            <person name="Martin C."/>
        </authorList>
    </citation>
    <scope>NUCLEOTIDE SEQUENCE</scope>
</reference>
<dbReference type="SUPFAM" id="SSF56436">
    <property type="entry name" value="C-type lectin-like"/>
    <property type="match status" value="2"/>
</dbReference>
<feature type="signal peptide" evidence="2">
    <location>
        <begin position="1"/>
        <end position="20"/>
    </location>
</feature>
<evidence type="ECO:0000313" key="3">
    <source>
        <dbReference type="EMBL" id="CAH1800143.1"/>
    </source>
</evidence>
<keyword evidence="2" id="KW-0732">Signal</keyword>
<evidence type="ECO:0008006" key="5">
    <source>
        <dbReference type="Google" id="ProtNLM"/>
    </source>
</evidence>
<feature type="compositionally biased region" description="Pro residues" evidence="1">
    <location>
        <begin position="199"/>
        <end position="209"/>
    </location>
</feature>
<feature type="chain" id="PRO_5035743448" description="C-type lectin domain-containing protein" evidence="2">
    <location>
        <begin position="21"/>
        <end position="745"/>
    </location>
</feature>
<dbReference type="Proteomes" id="UP000749559">
    <property type="component" value="Unassembled WGS sequence"/>
</dbReference>
<feature type="region of interest" description="Disordered" evidence="1">
    <location>
        <begin position="196"/>
        <end position="216"/>
    </location>
</feature>
<organism evidence="3 4">
    <name type="scientific">Owenia fusiformis</name>
    <name type="common">Polychaete worm</name>
    <dbReference type="NCBI Taxonomy" id="6347"/>
    <lineage>
        <taxon>Eukaryota</taxon>
        <taxon>Metazoa</taxon>
        <taxon>Spiralia</taxon>
        <taxon>Lophotrochozoa</taxon>
        <taxon>Annelida</taxon>
        <taxon>Polychaeta</taxon>
        <taxon>Sedentaria</taxon>
        <taxon>Canalipalpata</taxon>
        <taxon>Sabellida</taxon>
        <taxon>Oweniida</taxon>
        <taxon>Oweniidae</taxon>
        <taxon>Owenia</taxon>
    </lineage>
</organism>
<evidence type="ECO:0000256" key="2">
    <source>
        <dbReference type="SAM" id="SignalP"/>
    </source>
</evidence>
<dbReference type="AlphaFoldDB" id="A0A8S4Q0K6"/>